<organism evidence="6 7">
    <name type="scientific">Roseiconus lacunae</name>
    <dbReference type="NCBI Taxonomy" id="2605694"/>
    <lineage>
        <taxon>Bacteria</taxon>
        <taxon>Pseudomonadati</taxon>
        <taxon>Planctomycetota</taxon>
        <taxon>Planctomycetia</taxon>
        <taxon>Pirellulales</taxon>
        <taxon>Pirellulaceae</taxon>
        <taxon>Roseiconus</taxon>
    </lineage>
</organism>
<dbReference type="NCBIfam" id="TIGR03364">
    <property type="entry name" value="HpnW_proposed"/>
    <property type="match status" value="1"/>
</dbReference>
<comment type="cofactor">
    <cofactor evidence="1">
        <name>FAD</name>
        <dbReference type="ChEBI" id="CHEBI:57692"/>
    </cofactor>
</comment>
<keyword evidence="4" id="KW-0560">Oxidoreductase</keyword>
<feature type="domain" description="FAD dependent oxidoreductase" evidence="5">
    <location>
        <begin position="9"/>
        <end position="381"/>
    </location>
</feature>
<dbReference type="InterPro" id="IPR006076">
    <property type="entry name" value="FAD-dep_OxRdtase"/>
</dbReference>
<comment type="similarity">
    <text evidence="2">Belongs to the DadA oxidoreductase family.</text>
</comment>
<evidence type="ECO:0000313" key="6">
    <source>
        <dbReference type="EMBL" id="MDM4015609.1"/>
    </source>
</evidence>
<protein>
    <submittedName>
        <fullName evidence="6">TIGR03364 family FAD-dependent oxidoreductase</fullName>
    </submittedName>
</protein>
<comment type="caution">
    <text evidence="6">The sequence shown here is derived from an EMBL/GenBank/DDBJ whole genome shotgun (WGS) entry which is preliminary data.</text>
</comment>
<evidence type="ECO:0000313" key="7">
    <source>
        <dbReference type="Proteomes" id="UP001239462"/>
    </source>
</evidence>
<reference evidence="6 7" key="1">
    <citation type="submission" date="2023-06" db="EMBL/GenBank/DDBJ databases">
        <title>Roseiconus lacunae JC819 isolated from Gulf of Mannar region, Tamil Nadu.</title>
        <authorList>
            <person name="Pk S."/>
            <person name="Ch S."/>
            <person name="Ch V.R."/>
        </authorList>
    </citation>
    <scope>NUCLEOTIDE SEQUENCE [LARGE SCALE GENOMIC DNA]</scope>
    <source>
        <strain evidence="6 7">JC819</strain>
    </source>
</reference>
<dbReference type="Gene3D" id="3.30.9.10">
    <property type="entry name" value="D-Amino Acid Oxidase, subunit A, domain 2"/>
    <property type="match status" value="1"/>
</dbReference>
<dbReference type="PANTHER" id="PTHR13847:SF286">
    <property type="entry name" value="D-AMINO ACID DEHYDROGENASE"/>
    <property type="match status" value="1"/>
</dbReference>
<dbReference type="PANTHER" id="PTHR13847">
    <property type="entry name" value="SARCOSINE DEHYDROGENASE-RELATED"/>
    <property type="match status" value="1"/>
</dbReference>
<dbReference type="RefSeq" id="WP_149495655.1">
    <property type="nucleotide sequence ID" value="NZ_CP141221.1"/>
</dbReference>
<dbReference type="SUPFAM" id="SSF51905">
    <property type="entry name" value="FAD/NAD(P)-binding domain"/>
    <property type="match status" value="1"/>
</dbReference>
<gene>
    <name evidence="6" type="ORF">QTN89_09230</name>
</gene>
<dbReference type="Gene3D" id="3.50.50.60">
    <property type="entry name" value="FAD/NAD(P)-binding domain"/>
    <property type="match status" value="1"/>
</dbReference>
<keyword evidence="7" id="KW-1185">Reference proteome</keyword>
<sequence length="395" mass="43936">MSVSAEKADLLVVGGGVLGAFHAYHALQKGLRVRLVERNAAPCGATVRNFGQVVPSGLDSTWQAYGRESLRIYASLQSQADLSVRQLGSIYIASDDEELGLIEELHAINRDNDYTSELWTADRCRQRYPQLRSDYCRGGLFFPEEVSVNPRLMIHRLHQWLAEQPGFEAHFNTAVIDLTVDGLGRVNAEASDGRTFQAEKAVLCNGSEFRLLYPEMFYDSDIETVKLQMLRLGSQAGVDIPGNVLTGLSIRRYESFAQCPSWNAIKAKEPADSFAKRWGVHVLFKQEVDGSVILGDSHEYASAEAVDDLGFDLRTDINDYFVQEGRKIFDLPNWQVESSWFGVYCQTDQPEGIYNQVIDEHIHVVTGIGGKGMTSSAGYAKSSMEKITNDQASCL</sequence>
<evidence type="ECO:0000256" key="3">
    <source>
        <dbReference type="ARBA" id="ARBA00022630"/>
    </source>
</evidence>
<name>A0ABT7PGJ1_9BACT</name>
<accession>A0ABT7PGJ1</accession>
<dbReference type="Proteomes" id="UP001239462">
    <property type="component" value="Unassembled WGS sequence"/>
</dbReference>
<proteinExistence type="inferred from homology"/>
<keyword evidence="3" id="KW-0285">Flavoprotein</keyword>
<dbReference type="InterPro" id="IPR036188">
    <property type="entry name" value="FAD/NAD-bd_sf"/>
</dbReference>
<evidence type="ECO:0000256" key="1">
    <source>
        <dbReference type="ARBA" id="ARBA00001974"/>
    </source>
</evidence>
<dbReference type="Pfam" id="PF01266">
    <property type="entry name" value="DAO"/>
    <property type="match status" value="1"/>
</dbReference>
<evidence type="ECO:0000256" key="2">
    <source>
        <dbReference type="ARBA" id="ARBA00009410"/>
    </source>
</evidence>
<dbReference type="InterPro" id="IPR017741">
    <property type="entry name" value="FAD-dependent_OxRdtase_HpnW"/>
</dbReference>
<evidence type="ECO:0000259" key="5">
    <source>
        <dbReference type="Pfam" id="PF01266"/>
    </source>
</evidence>
<evidence type="ECO:0000256" key="4">
    <source>
        <dbReference type="ARBA" id="ARBA00023002"/>
    </source>
</evidence>
<dbReference type="EMBL" id="JASZZN010000005">
    <property type="protein sequence ID" value="MDM4015609.1"/>
    <property type="molecule type" value="Genomic_DNA"/>
</dbReference>